<organism evidence="4 5">
    <name type="scientific">Daphnia pulex</name>
    <name type="common">Water flea</name>
    <dbReference type="NCBI Taxonomy" id="6669"/>
    <lineage>
        <taxon>Eukaryota</taxon>
        <taxon>Metazoa</taxon>
        <taxon>Ecdysozoa</taxon>
        <taxon>Arthropoda</taxon>
        <taxon>Crustacea</taxon>
        <taxon>Branchiopoda</taxon>
        <taxon>Diplostraca</taxon>
        <taxon>Cladocera</taxon>
        <taxon>Anomopoda</taxon>
        <taxon>Daphniidae</taxon>
        <taxon>Daphnia</taxon>
    </lineage>
</organism>
<proteinExistence type="predicted"/>
<dbReference type="GO" id="GO:0003723">
    <property type="term" value="F:RNA binding"/>
    <property type="evidence" value="ECO:0007669"/>
    <property type="project" value="UniProtKB-UniRule"/>
</dbReference>
<dbReference type="Proteomes" id="UP000000305">
    <property type="component" value="Unassembled WGS sequence"/>
</dbReference>
<evidence type="ECO:0000256" key="2">
    <source>
        <dbReference type="PROSITE-ProRule" id="PRU00176"/>
    </source>
</evidence>
<dbReference type="InterPro" id="IPR035979">
    <property type="entry name" value="RBD_domain_sf"/>
</dbReference>
<sequence>MTPLQEDHQEILCCNILHNVCKDELLQMFSNAGKSWLFGKLWILPEISIFSSLKVACVRNLPHDFTEEKLQEVFEVHGPIQRVKILEDYAYKRIENREDAVHALDALDGYAKCEVEISVLSNQFLDNNYPAIWS</sequence>
<dbReference type="STRING" id="6669.E9HE66"/>
<keyword evidence="1 2" id="KW-0694">RNA-binding</keyword>
<name>E9HE66_DAPPU</name>
<dbReference type="PhylomeDB" id="E9HE66"/>
<dbReference type="eggNOG" id="KOG0117">
    <property type="taxonomic scope" value="Eukaryota"/>
</dbReference>
<reference evidence="4 5" key="1">
    <citation type="journal article" date="2011" name="Science">
        <title>The ecoresponsive genome of Daphnia pulex.</title>
        <authorList>
            <person name="Colbourne J.K."/>
            <person name="Pfrender M.E."/>
            <person name="Gilbert D."/>
            <person name="Thomas W.K."/>
            <person name="Tucker A."/>
            <person name="Oakley T.H."/>
            <person name="Tokishita S."/>
            <person name="Aerts A."/>
            <person name="Arnold G.J."/>
            <person name="Basu M.K."/>
            <person name="Bauer D.J."/>
            <person name="Caceres C.E."/>
            <person name="Carmel L."/>
            <person name="Casola C."/>
            <person name="Choi J.H."/>
            <person name="Detter J.C."/>
            <person name="Dong Q."/>
            <person name="Dusheyko S."/>
            <person name="Eads B.D."/>
            <person name="Frohlich T."/>
            <person name="Geiler-Samerotte K.A."/>
            <person name="Gerlach D."/>
            <person name="Hatcher P."/>
            <person name="Jogdeo S."/>
            <person name="Krijgsveld J."/>
            <person name="Kriventseva E.V."/>
            <person name="Kultz D."/>
            <person name="Laforsch C."/>
            <person name="Lindquist E."/>
            <person name="Lopez J."/>
            <person name="Manak J.R."/>
            <person name="Muller J."/>
            <person name="Pangilinan J."/>
            <person name="Patwardhan R.P."/>
            <person name="Pitluck S."/>
            <person name="Pritham E.J."/>
            <person name="Rechtsteiner A."/>
            <person name="Rho M."/>
            <person name="Rogozin I.B."/>
            <person name="Sakarya O."/>
            <person name="Salamov A."/>
            <person name="Schaack S."/>
            <person name="Shapiro H."/>
            <person name="Shiga Y."/>
            <person name="Skalitzky C."/>
            <person name="Smith Z."/>
            <person name="Souvorov A."/>
            <person name="Sung W."/>
            <person name="Tang Z."/>
            <person name="Tsuchiya D."/>
            <person name="Tu H."/>
            <person name="Vos H."/>
            <person name="Wang M."/>
            <person name="Wolf Y.I."/>
            <person name="Yamagata H."/>
            <person name="Yamada T."/>
            <person name="Ye Y."/>
            <person name="Shaw J.R."/>
            <person name="Andrews J."/>
            <person name="Crease T.J."/>
            <person name="Tang H."/>
            <person name="Lucas S.M."/>
            <person name="Robertson H.M."/>
            <person name="Bork P."/>
            <person name="Koonin E.V."/>
            <person name="Zdobnov E.M."/>
            <person name="Grigoriev I.V."/>
            <person name="Lynch M."/>
            <person name="Boore J.L."/>
        </authorList>
    </citation>
    <scope>NUCLEOTIDE SEQUENCE [LARGE SCALE GENOMIC DNA]</scope>
</reference>
<dbReference type="InterPro" id="IPR000504">
    <property type="entry name" value="RRM_dom"/>
</dbReference>
<dbReference type="InterPro" id="IPR012677">
    <property type="entry name" value="Nucleotide-bd_a/b_plait_sf"/>
</dbReference>
<keyword evidence="5" id="KW-1185">Reference proteome</keyword>
<accession>E9HE66</accession>
<dbReference type="PANTHER" id="PTHR21245">
    <property type="entry name" value="HETEROGENEOUS NUCLEAR RIBONUCLEOPROTEIN"/>
    <property type="match status" value="1"/>
</dbReference>
<dbReference type="Pfam" id="PF00076">
    <property type="entry name" value="RRM_1"/>
    <property type="match status" value="1"/>
</dbReference>
<dbReference type="Gene3D" id="3.30.70.330">
    <property type="match status" value="1"/>
</dbReference>
<dbReference type="PROSITE" id="PS50102">
    <property type="entry name" value="RRM"/>
    <property type="match status" value="1"/>
</dbReference>
<feature type="domain" description="RRM" evidence="3">
    <location>
        <begin position="54"/>
        <end position="122"/>
    </location>
</feature>
<evidence type="ECO:0000313" key="4">
    <source>
        <dbReference type="EMBL" id="EFX69983.1"/>
    </source>
</evidence>
<evidence type="ECO:0000259" key="3">
    <source>
        <dbReference type="PROSITE" id="PS50102"/>
    </source>
</evidence>
<dbReference type="HOGENOM" id="CLU_1898311_0_0_1"/>
<dbReference type="SUPFAM" id="SSF54928">
    <property type="entry name" value="RNA-binding domain, RBD"/>
    <property type="match status" value="1"/>
</dbReference>
<dbReference type="InParanoid" id="E9HE66"/>
<dbReference type="KEGG" id="dpx:DAPPUDRAFT_328599"/>
<gene>
    <name evidence="4" type="ORF">DAPPUDRAFT_328599</name>
</gene>
<dbReference type="SMART" id="SM00360">
    <property type="entry name" value="RRM"/>
    <property type="match status" value="1"/>
</dbReference>
<evidence type="ECO:0000256" key="1">
    <source>
        <dbReference type="ARBA" id="ARBA00022884"/>
    </source>
</evidence>
<dbReference type="EMBL" id="GL732627">
    <property type="protein sequence ID" value="EFX69983.1"/>
    <property type="molecule type" value="Genomic_DNA"/>
</dbReference>
<dbReference type="OrthoDB" id="1049195at2759"/>
<protein>
    <recommendedName>
        <fullName evidence="3">RRM domain-containing protein</fullName>
    </recommendedName>
</protein>
<evidence type="ECO:0000313" key="5">
    <source>
        <dbReference type="Proteomes" id="UP000000305"/>
    </source>
</evidence>
<dbReference type="AlphaFoldDB" id="E9HE66"/>